<organism evidence="6 7">
    <name type="scientific">Massarina eburnea CBS 473.64</name>
    <dbReference type="NCBI Taxonomy" id="1395130"/>
    <lineage>
        <taxon>Eukaryota</taxon>
        <taxon>Fungi</taxon>
        <taxon>Dikarya</taxon>
        <taxon>Ascomycota</taxon>
        <taxon>Pezizomycotina</taxon>
        <taxon>Dothideomycetes</taxon>
        <taxon>Pleosporomycetidae</taxon>
        <taxon>Pleosporales</taxon>
        <taxon>Massarineae</taxon>
        <taxon>Massarinaceae</taxon>
        <taxon>Massarina</taxon>
    </lineage>
</organism>
<name>A0A6A6S624_9PLEO</name>
<dbReference type="PRINTS" id="PR00463">
    <property type="entry name" value="EP450I"/>
</dbReference>
<evidence type="ECO:0000256" key="3">
    <source>
        <dbReference type="ARBA" id="ARBA00023004"/>
    </source>
</evidence>
<gene>
    <name evidence="6" type="ORF">P280DRAFT_395120</name>
</gene>
<protein>
    <submittedName>
        <fullName evidence="6">Cytochrome P450 oxidoreductase</fullName>
    </submittedName>
</protein>
<dbReference type="InterPro" id="IPR017972">
    <property type="entry name" value="Cyt_P450_CS"/>
</dbReference>
<dbReference type="Gene3D" id="1.10.630.10">
    <property type="entry name" value="Cytochrome P450"/>
    <property type="match status" value="1"/>
</dbReference>
<keyword evidence="7" id="KW-1185">Reference proteome</keyword>
<dbReference type="Pfam" id="PF00067">
    <property type="entry name" value="p450"/>
    <property type="match status" value="1"/>
</dbReference>
<dbReference type="SUPFAM" id="SSF48264">
    <property type="entry name" value="Cytochrome P450"/>
    <property type="match status" value="1"/>
</dbReference>
<reference evidence="6" key="1">
    <citation type="journal article" date="2020" name="Stud. Mycol.">
        <title>101 Dothideomycetes genomes: a test case for predicting lifestyles and emergence of pathogens.</title>
        <authorList>
            <person name="Haridas S."/>
            <person name="Albert R."/>
            <person name="Binder M."/>
            <person name="Bloem J."/>
            <person name="Labutti K."/>
            <person name="Salamov A."/>
            <person name="Andreopoulos B."/>
            <person name="Baker S."/>
            <person name="Barry K."/>
            <person name="Bills G."/>
            <person name="Bluhm B."/>
            <person name="Cannon C."/>
            <person name="Castanera R."/>
            <person name="Culley D."/>
            <person name="Daum C."/>
            <person name="Ezra D."/>
            <person name="Gonzalez J."/>
            <person name="Henrissat B."/>
            <person name="Kuo A."/>
            <person name="Liang C."/>
            <person name="Lipzen A."/>
            <person name="Lutzoni F."/>
            <person name="Magnuson J."/>
            <person name="Mondo S."/>
            <person name="Nolan M."/>
            <person name="Ohm R."/>
            <person name="Pangilinan J."/>
            <person name="Park H.-J."/>
            <person name="Ramirez L."/>
            <person name="Alfaro M."/>
            <person name="Sun H."/>
            <person name="Tritt A."/>
            <person name="Yoshinaga Y."/>
            <person name="Zwiers L.-H."/>
            <person name="Turgeon B."/>
            <person name="Goodwin S."/>
            <person name="Spatafora J."/>
            <person name="Crous P."/>
            <person name="Grigoriev I."/>
        </authorList>
    </citation>
    <scope>NUCLEOTIDE SEQUENCE</scope>
    <source>
        <strain evidence="6">CBS 473.64</strain>
    </source>
</reference>
<dbReference type="CDD" id="cd11060">
    <property type="entry name" value="CYP57A1-like"/>
    <property type="match status" value="1"/>
</dbReference>
<keyword evidence="5" id="KW-0503">Monooxygenase</keyword>
<dbReference type="InterPro" id="IPR036396">
    <property type="entry name" value="Cyt_P450_sf"/>
</dbReference>
<evidence type="ECO:0000313" key="6">
    <source>
        <dbReference type="EMBL" id="KAF2643065.1"/>
    </source>
</evidence>
<dbReference type="OrthoDB" id="3934656at2759"/>
<dbReference type="AlphaFoldDB" id="A0A6A6S624"/>
<keyword evidence="4 5" id="KW-0349">Heme</keyword>
<dbReference type="GO" id="GO:0005506">
    <property type="term" value="F:iron ion binding"/>
    <property type="evidence" value="ECO:0007669"/>
    <property type="project" value="InterPro"/>
</dbReference>
<comment type="cofactor">
    <cofactor evidence="1 4">
        <name>heme</name>
        <dbReference type="ChEBI" id="CHEBI:30413"/>
    </cofactor>
</comment>
<dbReference type="EMBL" id="MU006780">
    <property type="protein sequence ID" value="KAF2643065.1"/>
    <property type="molecule type" value="Genomic_DNA"/>
</dbReference>
<evidence type="ECO:0000313" key="7">
    <source>
        <dbReference type="Proteomes" id="UP000799753"/>
    </source>
</evidence>
<sequence length="507" mass="57808">MLNRHFSTIGQTTLSILALWLIAYVVSAVYTRFACIADIPGPFWAAYSRFWLSRGYSSGCLWKVYHDVSSRYGTVTRIGPNRVLLSDPEETMRILSSRSRYERGPWYDAFKIEPDRSNIISQRDRPRHLHMRFQMAPGYNGKDIADFEGILEARIADLMDHIHADWVSPADSTIPFDIGKWIRHMTMDTITHLSFGRPIGYVDQDRDVMQFTSVMEELLPVVLHFSLFTELNQILKALGKIDFLKKNLFPHHTHTKGLGVVRRIIKEVIASRPRPTPDSKTDMVNSFLKHGLSATEVEAEMAIGLVAGSDTTSTGLRATLLPIISNPPVYRKLQREIDEAIAEGRVSLPIKDTEARRLPYLQACIQEGLRCHPPLVLARERIVPPEGDVLCGYKLPAGTIVGMNVWTSQRNAVFGKDAEIFRPERWLEASEQQLRSMKKVWSLIFGHGTTKCLGENLALTTMNKVIPELFRRFDMATINPDRPWQSECYGVFFQKDFNIRITVRETS</sequence>
<evidence type="ECO:0000256" key="1">
    <source>
        <dbReference type="ARBA" id="ARBA00001971"/>
    </source>
</evidence>
<keyword evidence="2 4" id="KW-0479">Metal-binding</keyword>
<dbReference type="PANTHER" id="PTHR24305:SF168">
    <property type="entry name" value="P450, PUTATIVE (EUROFUNG)-RELATED"/>
    <property type="match status" value="1"/>
</dbReference>
<feature type="binding site" description="axial binding residue" evidence="4">
    <location>
        <position position="452"/>
    </location>
    <ligand>
        <name>heme</name>
        <dbReference type="ChEBI" id="CHEBI:30413"/>
    </ligand>
    <ligandPart>
        <name>Fe</name>
        <dbReference type="ChEBI" id="CHEBI:18248"/>
    </ligandPart>
</feature>
<dbReference type="InterPro" id="IPR001128">
    <property type="entry name" value="Cyt_P450"/>
</dbReference>
<dbReference type="InterPro" id="IPR050121">
    <property type="entry name" value="Cytochrome_P450_monoxygenase"/>
</dbReference>
<dbReference type="PROSITE" id="PS00086">
    <property type="entry name" value="CYTOCHROME_P450"/>
    <property type="match status" value="1"/>
</dbReference>
<keyword evidence="5" id="KW-0560">Oxidoreductase</keyword>
<evidence type="ECO:0000256" key="2">
    <source>
        <dbReference type="ARBA" id="ARBA00022723"/>
    </source>
</evidence>
<keyword evidence="3 4" id="KW-0408">Iron</keyword>
<dbReference type="GO" id="GO:0020037">
    <property type="term" value="F:heme binding"/>
    <property type="evidence" value="ECO:0007669"/>
    <property type="project" value="InterPro"/>
</dbReference>
<dbReference type="PRINTS" id="PR00385">
    <property type="entry name" value="P450"/>
</dbReference>
<dbReference type="PANTHER" id="PTHR24305">
    <property type="entry name" value="CYTOCHROME P450"/>
    <property type="match status" value="1"/>
</dbReference>
<evidence type="ECO:0000256" key="5">
    <source>
        <dbReference type="RuleBase" id="RU000461"/>
    </source>
</evidence>
<comment type="similarity">
    <text evidence="5">Belongs to the cytochrome P450 family.</text>
</comment>
<proteinExistence type="inferred from homology"/>
<dbReference type="InterPro" id="IPR002401">
    <property type="entry name" value="Cyt_P450_E_grp-I"/>
</dbReference>
<accession>A0A6A6S624</accession>
<dbReference type="GO" id="GO:0016705">
    <property type="term" value="F:oxidoreductase activity, acting on paired donors, with incorporation or reduction of molecular oxygen"/>
    <property type="evidence" value="ECO:0007669"/>
    <property type="project" value="InterPro"/>
</dbReference>
<dbReference type="GO" id="GO:0004497">
    <property type="term" value="F:monooxygenase activity"/>
    <property type="evidence" value="ECO:0007669"/>
    <property type="project" value="UniProtKB-KW"/>
</dbReference>
<evidence type="ECO:0000256" key="4">
    <source>
        <dbReference type="PIRSR" id="PIRSR602401-1"/>
    </source>
</evidence>
<dbReference type="Proteomes" id="UP000799753">
    <property type="component" value="Unassembled WGS sequence"/>
</dbReference>